<accession>A0A3B1BJQ1</accession>
<keyword evidence="2 3" id="KW-0560">Oxidoreductase</keyword>
<dbReference type="EMBL" id="UOGA01000127">
    <property type="protein sequence ID" value="VAX18536.1"/>
    <property type="molecule type" value="Genomic_DNA"/>
</dbReference>
<dbReference type="InterPro" id="IPR002347">
    <property type="entry name" value="SDR_fam"/>
</dbReference>
<dbReference type="PANTHER" id="PTHR43639:SF1">
    <property type="entry name" value="SHORT-CHAIN DEHYDROGENASE_REDUCTASE FAMILY PROTEIN"/>
    <property type="match status" value="1"/>
</dbReference>
<comment type="similarity">
    <text evidence="1">Belongs to the short-chain dehydrogenases/reductases (SDR) family.</text>
</comment>
<dbReference type="GO" id="GO:0004316">
    <property type="term" value="F:3-oxoacyl-[acyl-carrier-protein] reductase (NADPH) activity"/>
    <property type="evidence" value="ECO:0007669"/>
    <property type="project" value="UniProtKB-EC"/>
</dbReference>
<dbReference type="InterPro" id="IPR036291">
    <property type="entry name" value="NAD(P)-bd_dom_sf"/>
</dbReference>
<dbReference type="PANTHER" id="PTHR43639">
    <property type="entry name" value="OXIDOREDUCTASE, SHORT-CHAIN DEHYDROGENASE/REDUCTASE FAMILY (AFU_ORTHOLOGUE AFUA_5G02870)"/>
    <property type="match status" value="1"/>
</dbReference>
<name>A0A3B1BJQ1_9ZZZZ</name>
<evidence type="ECO:0000256" key="1">
    <source>
        <dbReference type="ARBA" id="ARBA00006484"/>
    </source>
</evidence>
<gene>
    <name evidence="3" type="ORF">MNBD_NITROSPINAE04-1075</name>
</gene>
<sequence length="258" mass="27676">MGAFAPVGKKKRPMSKQAPVALITGAARRLGKAITLALADDGFQTAIHYRGAEKEAVTLAGQIEASNGSAKTFRADLTDHTACARLVDEVTGEFGRLDVIVNNASIFAKTPLSEIGFSDIEKFHRIHVVAPAMLSLFSADALRDSRPGRIINILDIYARIPRKGYMPYSVSKAGLEALTKQLALELAPDILVNAVAPGAILEPKEGMDEAMTASMIEKIPLQRFGEPDDIAKCVLFLARSNYITGQTVVVDGGRSLNI</sequence>
<dbReference type="InterPro" id="IPR020904">
    <property type="entry name" value="Sc_DH/Rdtase_CS"/>
</dbReference>
<protein>
    <submittedName>
        <fullName evidence="3">3-oxoacyl-[acyl-carrier protein] reductase</fullName>
        <ecNumber evidence="3">1.1.1.100</ecNumber>
    </submittedName>
</protein>
<organism evidence="3">
    <name type="scientific">hydrothermal vent metagenome</name>
    <dbReference type="NCBI Taxonomy" id="652676"/>
    <lineage>
        <taxon>unclassified sequences</taxon>
        <taxon>metagenomes</taxon>
        <taxon>ecological metagenomes</taxon>
    </lineage>
</organism>
<dbReference type="PRINTS" id="PR00081">
    <property type="entry name" value="GDHRDH"/>
</dbReference>
<reference evidence="3" key="1">
    <citation type="submission" date="2018-06" db="EMBL/GenBank/DDBJ databases">
        <authorList>
            <person name="Zhirakovskaya E."/>
        </authorList>
    </citation>
    <scope>NUCLEOTIDE SEQUENCE</scope>
</reference>
<dbReference type="SUPFAM" id="SSF51735">
    <property type="entry name" value="NAD(P)-binding Rossmann-fold domains"/>
    <property type="match status" value="1"/>
</dbReference>
<evidence type="ECO:0000256" key="2">
    <source>
        <dbReference type="ARBA" id="ARBA00023002"/>
    </source>
</evidence>
<dbReference type="AlphaFoldDB" id="A0A3B1BJQ1"/>
<dbReference type="Gene3D" id="3.40.50.720">
    <property type="entry name" value="NAD(P)-binding Rossmann-like Domain"/>
    <property type="match status" value="1"/>
</dbReference>
<dbReference type="Pfam" id="PF13561">
    <property type="entry name" value="adh_short_C2"/>
    <property type="match status" value="1"/>
</dbReference>
<proteinExistence type="inferred from homology"/>
<evidence type="ECO:0000313" key="3">
    <source>
        <dbReference type="EMBL" id="VAX18536.1"/>
    </source>
</evidence>
<dbReference type="PROSITE" id="PS00061">
    <property type="entry name" value="ADH_SHORT"/>
    <property type="match status" value="1"/>
</dbReference>
<dbReference type="EC" id="1.1.1.100" evidence="3"/>
<dbReference type="PRINTS" id="PR00080">
    <property type="entry name" value="SDRFAMILY"/>
</dbReference>